<feature type="transmembrane region" description="Helical" evidence="9">
    <location>
        <begin position="274"/>
        <end position="296"/>
    </location>
</feature>
<proteinExistence type="inferred from homology"/>
<feature type="transmembrane region" description="Helical" evidence="9">
    <location>
        <begin position="87"/>
        <end position="112"/>
    </location>
</feature>
<dbReference type="GO" id="GO:0005886">
    <property type="term" value="C:plasma membrane"/>
    <property type="evidence" value="ECO:0007669"/>
    <property type="project" value="UniProtKB-SubCell"/>
</dbReference>
<dbReference type="InterPro" id="IPR000515">
    <property type="entry name" value="MetI-like"/>
</dbReference>
<dbReference type="GO" id="GO:0005315">
    <property type="term" value="F:phosphate transmembrane transporter activity"/>
    <property type="evidence" value="ECO:0007669"/>
    <property type="project" value="InterPro"/>
</dbReference>
<dbReference type="EMBL" id="CADCWI010000052">
    <property type="protein sequence ID" value="CAA9550802.1"/>
    <property type="molecule type" value="Genomic_DNA"/>
</dbReference>
<evidence type="ECO:0000256" key="7">
    <source>
        <dbReference type="ARBA" id="ARBA00022989"/>
    </source>
</evidence>
<keyword evidence="4" id="KW-0813">Transport</keyword>
<evidence type="ECO:0000256" key="3">
    <source>
        <dbReference type="ARBA" id="ARBA00016864"/>
    </source>
</evidence>
<organism evidence="11">
    <name type="scientific">uncultured Thermomicrobiales bacterium</name>
    <dbReference type="NCBI Taxonomy" id="1645740"/>
    <lineage>
        <taxon>Bacteria</taxon>
        <taxon>Pseudomonadati</taxon>
        <taxon>Thermomicrobiota</taxon>
        <taxon>Thermomicrobia</taxon>
        <taxon>Thermomicrobiales</taxon>
        <taxon>environmental samples</taxon>
    </lineage>
</organism>
<evidence type="ECO:0000256" key="9">
    <source>
        <dbReference type="RuleBase" id="RU363043"/>
    </source>
</evidence>
<dbReference type="AlphaFoldDB" id="A0A6J4UL67"/>
<feature type="transmembrane region" description="Helical" evidence="9">
    <location>
        <begin position="132"/>
        <end position="152"/>
    </location>
</feature>
<comment type="similarity">
    <text evidence="2 9">Belongs to the binding-protein-dependent transport system permease family. CysTW subfamily.</text>
</comment>
<evidence type="ECO:0000313" key="11">
    <source>
        <dbReference type="EMBL" id="CAA9550802.1"/>
    </source>
</evidence>
<evidence type="ECO:0000256" key="4">
    <source>
        <dbReference type="ARBA" id="ARBA00022448"/>
    </source>
</evidence>
<keyword evidence="5 9" id="KW-1003">Cell membrane</keyword>
<keyword evidence="6 9" id="KW-0812">Transmembrane</keyword>
<keyword evidence="7 9" id="KW-1133">Transmembrane helix</keyword>
<dbReference type="CDD" id="cd06261">
    <property type="entry name" value="TM_PBP2"/>
    <property type="match status" value="1"/>
</dbReference>
<evidence type="ECO:0000256" key="5">
    <source>
        <dbReference type="ARBA" id="ARBA00022475"/>
    </source>
</evidence>
<dbReference type="NCBIfam" id="TIGR00974">
    <property type="entry name" value="3a0107s02c"/>
    <property type="match status" value="1"/>
</dbReference>
<dbReference type="InterPro" id="IPR035906">
    <property type="entry name" value="MetI-like_sf"/>
</dbReference>
<dbReference type="PANTHER" id="PTHR43470">
    <property type="entry name" value="PHOSPHATE TRANSPORT SYSTEM PERMEASE PROTEIN PSTA-RELATED"/>
    <property type="match status" value="1"/>
</dbReference>
<comment type="subcellular location">
    <subcellularLocation>
        <location evidence="1 9">Cell membrane</location>
        <topology evidence="1 9">Multi-pass membrane protein</topology>
    </subcellularLocation>
</comment>
<evidence type="ECO:0000256" key="6">
    <source>
        <dbReference type="ARBA" id="ARBA00022692"/>
    </source>
</evidence>
<dbReference type="PROSITE" id="PS50928">
    <property type="entry name" value="ABC_TM1"/>
    <property type="match status" value="1"/>
</dbReference>
<feature type="transmembrane region" description="Helical" evidence="9">
    <location>
        <begin position="207"/>
        <end position="227"/>
    </location>
</feature>
<evidence type="ECO:0000259" key="10">
    <source>
        <dbReference type="PROSITE" id="PS50928"/>
    </source>
</evidence>
<sequence length="306" mass="33154">MSADARIDTAQKGLATPATRWAPRIGARRIVGAIWHAVFFAATATGIALLGMLIWSIVEPGWDWVSWRILTNMPSRRPELSGMNSGIWGSIWIVVGASIFSFVIGVGSAIYLEEYAPRNRLNRILQTNISNLSGVPSVVYGLLGLVFFVQWLSLGRSLAAGALTMGLLILPVVVISSQEAIRAVPLGLRQAAYGLGATRWQTVRHHVLPAAMPGILTGMILSMSRAIGETAPLIVVGASSLVLTRPDGPLSAFTAMPVQIFNWSSRPQEDFEHLAAAAIIVLMIVLLTMNATAILLRQRLSKRNRW</sequence>
<feature type="domain" description="ABC transmembrane type-1" evidence="10">
    <location>
        <begin position="87"/>
        <end position="292"/>
    </location>
</feature>
<dbReference type="Pfam" id="PF00528">
    <property type="entry name" value="BPD_transp_1"/>
    <property type="match status" value="1"/>
</dbReference>
<evidence type="ECO:0000256" key="2">
    <source>
        <dbReference type="ARBA" id="ARBA00007069"/>
    </source>
</evidence>
<reference evidence="11" key="1">
    <citation type="submission" date="2020-02" db="EMBL/GenBank/DDBJ databases">
        <authorList>
            <person name="Meier V. D."/>
        </authorList>
    </citation>
    <scope>NUCLEOTIDE SEQUENCE</scope>
    <source>
        <strain evidence="11">AVDCRST_MAG43</strain>
    </source>
</reference>
<evidence type="ECO:0000256" key="8">
    <source>
        <dbReference type="ARBA" id="ARBA00023136"/>
    </source>
</evidence>
<gene>
    <name evidence="11" type="ORF">AVDCRST_MAG43-1046</name>
</gene>
<evidence type="ECO:0000256" key="1">
    <source>
        <dbReference type="ARBA" id="ARBA00004651"/>
    </source>
</evidence>
<feature type="transmembrane region" description="Helical" evidence="9">
    <location>
        <begin position="158"/>
        <end position="176"/>
    </location>
</feature>
<feature type="transmembrane region" description="Helical" evidence="9">
    <location>
        <begin position="33"/>
        <end position="58"/>
    </location>
</feature>
<protein>
    <recommendedName>
        <fullName evidence="3 9">Phosphate transport system permease protein PstA</fullName>
    </recommendedName>
</protein>
<dbReference type="InterPro" id="IPR005672">
    <property type="entry name" value="Phosphate_PstA"/>
</dbReference>
<dbReference type="Gene3D" id="1.10.3720.10">
    <property type="entry name" value="MetI-like"/>
    <property type="match status" value="1"/>
</dbReference>
<name>A0A6J4UL67_9BACT</name>
<keyword evidence="8 9" id="KW-0472">Membrane</keyword>
<dbReference type="GO" id="GO:0035435">
    <property type="term" value="P:phosphate ion transmembrane transport"/>
    <property type="evidence" value="ECO:0007669"/>
    <property type="project" value="InterPro"/>
</dbReference>
<dbReference type="SUPFAM" id="SSF161098">
    <property type="entry name" value="MetI-like"/>
    <property type="match status" value="1"/>
</dbReference>
<accession>A0A6J4UL67</accession>